<dbReference type="InterPro" id="IPR002492">
    <property type="entry name" value="Transposase_Tc1-like"/>
</dbReference>
<dbReference type="SUPFAM" id="SSF46689">
    <property type="entry name" value="Homeodomain-like"/>
    <property type="match status" value="1"/>
</dbReference>
<dbReference type="InterPro" id="IPR009057">
    <property type="entry name" value="Homeodomain-like_sf"/>
</dbReference>
<dbReference type="Gene3D" id="3.30.420.10">
    <property type="entry name" value="Ribonuclease H-like superfamily/Ribonuclease H"/>
    <property type="match status" value="2"/>
</dbReference>
<feature type="domain" description="Transposase Tc1-like" evidence="2">
    <location>
        <begin position="134"/>
        <end position="206"/>
    </location>
</feature>
<sequence>MVWAGIMLDGRTPFHVFDRGSVTGVRYRDEVWEPCVRFFQSAVGPEFILHDDNARPHTALLVDEFLESEDIRRVDWLARATGRLEARQSQTEVARWLNMSPSVVHRLWKQFQTTDSESRRFSRGRPTATTNADDRYLTLCARRNPTATQILFRSSLAAATGRLVSTSTVLRRLHEGCVYARRPAICVPLTLRHRRDRSQWARQHVHWRSDQWRVVLFTDESRFSLKSDSRGYLICREPRTRYYPSNIRKRDAYGRGSVCVWGGISLRGRTDLHVFPRGTLNAQVF</sequence>
<organism evidence="3 4">
    <name type="scientific">Stegodyphus mimosarum</name>
    <name type="common">African social velvet spider</name>
    <dbReference type="NCBI Taxonomy" id="407821"/>
    <lineage>
        <taxon>Eukaryota</taxon>
        <taxon>Metazoa</taxon>
        <taxon>Ecdysozoa</taxon>
        <taxon>Arthropoda</taxon>
        <taxon>Chelicerata</taxon>
        <taxon>Arachnida</taxon>
        <taxon>Araneae</taxon>
        <taxon>Araneomorphae</taxon>
        <taxon>Entelegynae</taxon>
        <taxon>Eresoidea</taxon>
        <taxon>Eresidae</taxon>
        <taxon>Stegodyphus</taxon>
    </lineage>
</organism>
<dbReference type="Proteomes" id="UP000054359">
    <property type="component" value="Unassembled WGS sequence"/>
</dbReference>
<evidence type="ECO:0000256" key="1">
    <source>
        <dbReference type="ARBA" id="ARBA00004123"/>
    </source>
</evidence>
<dbReference type="EMBL" id="KK119094">
    <property type="protein sequence ID" value="KFM74688.1"/>
    <property type="molecule type" value="Genomic_DNA"/>
</dbReference>
<dbReference type="OrthoDB" id="6435233at2759"/>
<reference evidence="3 4" key="1">
    <citation type="submission" date="2013-11" db="EMBL/GenBank/DDBJ databases">
        <title>Genome sequencing of Stegodyphus mimosarum.</title>
        <authorList>
            <person name="Bechsgaard J."/>
        </authorList>
    </citation>
    <scope>NUCLEOTIDE SEQUENCE [LARGE SCALE GENOMIC DNA]</scope>
</reference>
<feature type="non-terminal residue" evidence="3">
    <location>
        <position position="285"/>
    </location>
</feature>
<dbReference type="GO" id="GO:0015074">
    <property type="term" value="P:DNA integration"/>
    <property type="evidence" value="ECO:0007669"/>
    <property type="project" value="InterPro"/>
</dbReference>
<dbReference type="GO" id="GO:0005634">
    <property type="term" value="C:nucleus"/>
    <property type="evidence" value="ECO:0007669"/>
    <property type="project" value="UniProtKB-SubCell"/>
</dbReference>
<dbReference type="Pfam" id="PF01498">
    <property type="entry name" value="HTH_Tnp_Tc3_2"/>
    <property type="match status" value="1"/>
</dbReference>
<dbReference type="InterPro" id="IPR036397">
    <property type="entry name" value="RNaseH_sf"/>
</dbReference>
<dbReference type="AlphaFoldDB" id="A0A087UBE9"/>
<proteinExistence type="predicted"/>
<protein>
    <submittedName>
        <fullName evidence="3">Transposable element Tcb2 transposase</fullName>
    </submittedName>
</protein>
<evidence type="ECO:0000313" key="4">
    <source>
        <dbReference type="Proteomes" id="UP000054359"/>
    </source>
</evidence>
<comment type="subcellular location">
    <subcellularLocation>
        <location evidence="1">Nucleus</location>
    </subcellularLocation>
</comment>
<keyword evidence="4" id="KW-1185">Reference proteome</keyword>
<accession>A0A087UBE9</accession>
<dbReference type="GO" id="GO:0006313">
    <property type="term" value="P:DNA transposition"/>
    <property type="evidence" value="ECO:0007669"/>
    <property type="project" value="InterPro"/>
</dbReference>
<dbReference type="GO" id="GO:0003677">
    <property type="term" value="F:DNA binding"/>
    <property type="evidence" value="ECO:0007669"/>
    <property type="project" value="InterPro"/>
</dbReference>
<gene>
    <name evidence="3" type="ORF">X975_01176</name>
</gene>
<evidence type="ECO:0000259" key="2">
    <source>
        <dbReference type="Pfam" id="PF01498"/>
    </source>
</evidence>
<name>A0A087UBE9_STEMI</name>
<evidence type="ECO:0000313" key="3">
    <source>
        <dbReference type="EMBL" id="KFM74688.1"/>
    </source>
</evidence>